<sequence>MVAIGLLSNLAHYLGHQNRLQNTPGLCHQSQQEMLVSLQRQYYHKGGCPIQNHVHHSIQISAHYLDLGLLVERLLAVKDLELLDMRLLDVRLPYL</sequence>
<dbReference type="Proteomes" id="UP001286313">
    <property type="component" value="Unassembled WGS sequence"/>
</dbReference>
<dbReference type="AlphaFoldDB" id="A0AAE1GMA2"/>
<name>A0AAE1GMA2_PETCI</name>
<reference evidence="1" key="1">
    <citation type="submission" date="2023-10" db="EMBL/GenBank/DDBJ databases">
        <title>Genome assemblies of two species of porcelain crab, Petrolisthes cinctipes and Petrolisthes manimaculis (Anomura: Porcellanidae).</title>
        <authorList>
            <person name="Angst P."/>
        </authorList>
    </citation>
    <scope>NUCLEOTIDE SEQUENCE</scope>
    <source>
        <strain evidence="1">PB745_01</strain>
        <tissue evidence="1">Gill</tissue>
    </source>
</reference>
<proteinExistence type="predicted"/>
<keyword evidence="2" id="KW-1185">Reference proteome</keyword>
<gene>
    <name evidence="1" type="ORF">Pcinc_001737</name>
</gene>
<organism evidence="1 2">
    <name type="scientific">Petrolisthes cinctipes</name>
    <name type="common">Flat porcelain crab</name>
    <dbReference type="NCBI Taxonomy" id="88211"/>
    <lineage>
        <taxon>Eukaryota</taxon>
        <taxon>Metazoa</taxon>
        <taxon>Ecdysozoa</taxon>
        <taxon>Arthropoda</taxon>
        <taxon>Crustacea</taxon>
        <taxon>Multicrustacea</taxon>
        <taxon>Malacostraca</taxon>
        <taxon>Eumalacostraca</taxon>
        <taxon>Eucarida</taxon>
        <taxon>Decapoda</taxon>
        <taxon>Pleocyemata</taxon>
        <taxon>Anomura</taxon>
        <taxon>Galatheoidea</taxon>
        <taxon>Porcellanidae</taxon>
        <taxon>Petrolisthes</taxon>
    </lineage>
</organism>
<dbReference type="EMBL" id="JAWQEG010000107">
    <property type="protein sequence ID" value="KAK3894481.1"/>
    <property type="molecule type" value="Genomic_DNA"/>
</dbReference>
<protein>
    <submittedName>
        <fullName evidence="1">Uncharacterized protein</fullName>
    </submittedName>
</protein>
<evidence type="ECO:0000313" key="2">
    <source>
        <dbReference type="Proteomes" id="UP001286313"/>
    </source>
</evidence>
<evidence type="ECO:0000313" key="1">
    <source>
        <dbReference type="EMBL" id="KAK3894481.1"/>
    </source>
</evidence>
<accession>A0AAE1GMA2</accession>
<comment type="caution">
    <text evidence="1">The sequence shown here is derived from an EMBL/GenBank/DDBJ whole genome shotgun (WGS) entry which is preliminary data.</text>
</comment>